<evidence type="ECO:0000313" key="5">
    <source>
        <dbReference type="EMBL" id="RKN15985.1"/>
    </source>
</evidence>
<evidence type="ECO:0000313" key="4">
    <source>
        <dbReference type="EMBL" id="RKN04779.1"/>
    </source>
</evidence>
<dbReference type="GO" id="GO:0004497">
    <property type="term" value="F:monooxygenase activity"/>
    <property type="evidence" value="ECO:0007669"/>
    <property type="project" value="UniProtKB-KW"/>
</dbReference>
<gene>
    <name evidence="5" type="ORF">D7318_26600</name>
    <name evidence="4" type="ORF">D7319_27555</name>
</gene>
<dbReference type="InterPro" id="IPR050766">
    <property type="entry name" value="Bact_Lucif_Oxidored"/>
</dbReference>
<evidence type="ECO:0000256" key="1">
    <source>
        <dbReference type="ARBA" id="ARBA00023002"/>
    </source>
</evidence>
<dbReference type="SUPFAM" id="SSF51679">
    <property type="entry name" value="Bacterial luciferase-like"/>
    <property type="match status" value="1"/>
</dbReference>
<evidence type="ECO:0000256" key="2">
    <source>
        <dbReference type="ARBA" id="ARBA00023033"/>
    </source>
</evidence>
<dbReference type="Gene3D" id="3.20.20.30">
    <property type="entry name" value="Luciferase-like domain"/>
    <property type="match status" value="1"/>
</dbReference>
<keyword evidence="1" id="KW-0560">Oxidoreductase</keyword>
<dbReference type="Proteomes" id="UP000268652">
    <property type="component" value="Unassembled WGS sequence"/>
</dbReference>
<organism evidence="4 7">
    <name type="scientific">Streptomyces radicis</name>
    <dbReference type="NCBI Taxonomy" id="1750517"/>
    <lineage>
        <taxon>Bacteria</taxon>
        <taxon>Bacillati</taxon>
        <taxon>Actinomycetota</taxon>
        <taxon>Actinomycetes</taxon>
        <taxon>Kitasatosporales</taxon>
        <taxon>Streptomycetaceae</taxon>
        <taxon>Streptomyces</taxon>
    </lineage>
</organism>
<accession>A0A3A9VVH4</accession>
<dbReference type="Pfam" id="PF00296">
    <property type="entry name" value="Bac_luciferase"/>
    <property type="match status" value="1"/>
</dbReference>
<proteinExistence type="predicted"/>
<dbReference type="GO" id="GO:0016705">
    <property type="term" value="F:oxidoreductase activity, acting on paired donors, with incorporation or reduction of molecular oxygen"/>
    <property type="evidence" value="ECO:0007669"/>
    <property type="project" value="InterPro"/>
</dbReference>
<dbReference type="PANTHER" id="PTHR30137:SF8">
    <property type="entry name" value="BLR5498 PROTEIN"/>
    <property type="match status" value="1"/>
</dbReference>
<dbReference type="AlphaFoldDB" id="A0A3A9VVH4"/>
<dbReference type="RefSeq" id="WP_120699753.1">
    <property type="nucleotide sequence ID" value="NZ_RBDX01000032.1"/>
</dbReference>
<name>A0A3A9VVH4_9ACTN</name>
<dbReference type="PANTHER" id="PTHR30137">
    <property type="entry name" value="LUCIFERASE-LIKE MONOOXYGENASE"/>
    <property type="match status" value="1"/>
</dbReference>
<dbReference type="GO" id="GO:0005829">
    <property type="term" value="C:cytosol"/>
    <property type="evidence" value="ECO:0007669"/>
    <property type="project" value="TreeGrafter"/>
</dbReference>
<dbReference type="EMBL" id="RBDX01000032">
    <property type="protein sequence ID" value="RKN04779.1"/>
    <property type="molecule type" value="Genomic_DNA"/>
</dbReference>
<reference evidence="6 7" key="1">
    <citation type="submission" date="2018-09" db="EMBL/GenBank/DDBJ databases">
        <title>Streptomyces sp. nov. DS1-2, an endophytic actinomycete isolated from roots of Dendrobium scabrilingue.</title>
        <authorList>
            <person name="Kuncharoen N."/>
            <person name="Kudo T."/>
            <person name="Ohkuma M."/>
            <person name="Yuki M."/>
            <person name="Tanasupawat S."/>
        </authorList>
    </citation>
    <scope>NUCLEOTIDE SEQUENCE [LARGE SCALE GENOMIC DNA]</scope>
    <source>
        <strain evidence="4 7">AZ1-7</strain>
        <strain evidence="5 6">DS1-2</strain>
    </source>
</reference>
<dbReference type="InterPro" id="IPR036661">
    <property type="entry name" value="Luciferase-like_sf"/>
</dbReference>
<sequence length="363" mass="39774">MRFSVLTIVANAPDPLTGEVVPAHTRLAEVVETAVAAERLGFDAFAVGERHAGAFLSSSPTVLLGALAARTFGIRLMTGVTVVSILDPVRVAEDYATLDQLSRGRIELVVGKGAEAGHFDLFGLDEDRQWEYQAEKYELLRRLWREEDVHWEGAFRPPLRGVTTVPRPYAGPPVVWHGSATSLHSPELAARHGDPLFVANAVQPKAAYAKLLAHYRERFAAHGHDPATAFVGAGSGGLLIADTTEKAADLFRERYEERVRQSYKPHLAGKPGYNTPFRTIEDAIANGPQLIGSPERVIEKILENHAAYRHDLQSVTVDAFGLGLAEQIEQLQRFAEEVAPVVRREAPTRLWAQDPVTSQEASA</sequence>
<evidence type="ECO:0000313" key="6">
    <source>
        <dbReference type="Proteomes" id="UP000268652"/>
    </source>
</evidence>
<protein>
    <submittedName>
        <fullName evidence="4">LLM class flavin-dependent oxidoreductase</fullName>
    </submittedName>
</protein>
<keyword evidence="6" id="KW-1185">Reference proteome</keyword>
<dbReference type="Proteomes" id="UP000275024">
    <property type="component" value="Unassembled WGS sequence"/>
</dbReference>
<dbReference type="EMBL" id="RBDY01000029">
    <property type="protein sequence ID" value="RKN15985.1"/>
    <property type="molecule type" value="Genomic_DNA"/>
</dbReference>
<keyword evidence="2" id="KW-0503">Monooxygenase</keyword>
<dbReference type="OrthoDB" id="9776438at2"/>
<feature type="domain" description="Luciferase-like" evidence="3">
    <location>
        <begin position="1"/>
        <end position="308"/>
    </location>
</feature>
<evidence type="ECO:0000313" key="7">
    <source>
        <dbReference type="Proteomes" id="UP000275024"/>
    </source>
</evidence>
<evidence type="ECO:0000259" key="3">
    <source>
        <dbReference type="Pfam" id="PF00296"/>
    </source>
</evidence>
<dbReference type="InterPro" id="IPR011251">
    <property type="entry name" value="Luciferase-like_dom"/>
</dbReference>
<comment type="caution">
    <text evidence="4">The sequence shown here is derived from an EMBL/GenBank/DDBJ whole genome shotgun (WGS) entry which is preliminary data.</text>
</comment>